<dbReference type="InterPro" id="IPR010221">
    <property type="entry name" value="VCBS_dom"/>
</dbReference>
<dbReference type="InterPro" id="IPR013783">
    <property type="entry name" value="Ig-like_fold"/>
</dbReference>
<feature type="non-terminal residue" evidence="1">
    <location>
        <position position="1"/>
    </location>
</feature>
<evidence type="ECO:0008006" key="3">
    <source>
        <dbReference type="Google" id="ProtNLM"/>
    </source>
</evidence>
<dbReference type="NCBIfam" id="TIGR01965">
    <property type="entry name" value="VCBS_repeat"/>
    <property type="match status" value="1"/>
</dbReference>
<organism evidence="1 2">
    <name type="scientific">Vibrio anguillarum</name>
    <name type="common">Listonella anguillarum</name>
    <dbReference type="NCBI Taxonomy" id="55601"/>
    <lineage>
        <taxon>Bacteria</taxon>
        <taxon>Pseudomonadati</taxon>
        <taxon>Pseudomonadota</taxon>
        <taxon>Gammaproteobacteria</taxon>
        <taxon>Vibrionales</taxon>
        <taxon>Vibrionaceae</taxon>
        <taxon>Vibrio</taxon>
    </lineage>
</organism>
<protein>
    <recommendedName>
        <fullName evidence="3">RapA2 cadherin-like domain-containing protein</fullName>
    </recommendedName>
</protein>
<dbReference type="Proteomes" id="UP000786185">
    <property type="component" value="Unassembled WGS sequence"/>
</dbReference>
<sequence>ANGKWTYNLDNTKAATQALAEGHSEKLSFTVRVSDDKGAWVDQVVTITITGTNDSPVITNDATQLAGSVVEAGDLDDGSDVAGTPSATG</sequence>
<accession>A0AAW4BMJ5</accession>
<reference evidence="1" key="1">
    <citation type="journal article" date="2021" name="PeerJ">
        <title>Analysis of 44 Vibrio anguillarum genomes reveals high genetic diversity.</title>
        <authorList>
            <person name="Hansen M.J."/>
            <person name="Dalsgaard I."/>
        </authorList>
    </citation>
    <scope>NUCLEOTIDE SEQUENCE</scope>
    <source>
        <strain evidence="1">850617-1/1</strain>
    </source>
</reference>
<dbReference type="Gene3D" id="2.60.40.10">
    <property type="entry name" value="Immunoglobulins"/>
    <property type="match status" value="1"/>
</dbReference>
<comment type="caution">
    <text evidence="1">The sequence shown here is derived from an EMBL/GenBank/DDBJ whole genome shotgun (WGS) entry which is preliminary data.</text>
</comment>
<gene>
    <name evidence="1" type="ORF">ERJ77_27040</name>
</gene>
<feature type="non-terminal residue" evidence="1">
    <location>
        <position position="89"/>
    </location>
</feature>
<evidence type="ECO:0000313" key="1">
    <source>
        <dbReference type="EMBL" id="MBF4438074.1"/>
    </source>
</evidence>
<name>A0AAW4BMJ5_VIBAN</name>
<dbReference type="AlphaFoldDB" id="A0AAW4BMJ5"/>
<evidence type="ECO:0000313" key="2">
    <source>
        <dbReference type="Proteomes" id="UP000786185"/>
    </source>
</evidence>
<proteinExistence type="predicted"/>
<dbReference type="EMBL" id="SCLC01001652">
    <property type="protein sequence ID" value="MBF4438074.1"/>
    <property type="molecule type" value="Genomic_DNA"/>
</dbReference>